<accession>A0A0A8KXR5</accession>
<dbReference type="SFLD" id="SFLDS00003">
    <property type="entry name" value="Haloacid_Dehalogenase"/>
    <property type="match status" value="1"/>
</dbReference>
<dbReference type="AlphaFoldDB" id="A0A0A8KXR5"/>
<evidence type="ECO:0000313" key="1">
    <source>
        <dbReference type="EMBL" id="CDL65339.1"/>
    </source>
</evidence>
<dbReference type="GO" id="GO:0016787">
    <property type="term" value="F:hydrolase activity"/>
    <property type="evidence" value="ECO:0007669"/>
    <property type="project" value="UniProtKB-KW"/>
</dbReference>
<dbReference type="PRINTS" id="PR00413">
    <property type="entry name" value="HADHALOGNASE"/>
</dbReference>
<dbReference type="SFLD" id="SFLDG01135">
    <property type="entry name" value="C1.5.6:_HAD__Beta-PGM__Phospha"/>
    <property type="match status" value="1"/>
</dbReference>
<organism evidence="1">
    <name type="scientific">wastewater metagenome</name>
    <dbReference type="NCBI Taxonomy" id="527639"/>
    <lineage>
        <taxon>unclassified sequences</taxon>
        <taxon>metagenomes</taxon>
        <taxon>ecological metagenomes</taxon>
    </lineage>
</organism>
<dbReference type="NCBIfam" id="TIGR01509">
    <property type="entry name" value="HAD-SF-IA-v3"/>
    <property type="match status" value="1"/>
</dbReference>
<dbReference type="Gene3D" id="3.40.50.1000">
    <property type="entry name" value="HAD superfamily/HAD-like"/>
    <property type="match status" value="1"/>
</dbReference>
<dbReference type="InterPro" id="IPR036412">
    <property type="entry name" value="HAD-like_sf"/>
</dbReference>
<dbReference type="InterPro" id="IPR041492">
    <property type="entry name" value="HAD_2"/>
</dbReference>
<dbReference type="CDD" id="cd07505">
    <property type="entry name" value="HAD_BPGM-like"/>
    <property type="match status" value="1"/>
</dbReference>
<dbReference type="Gene3D" id="1.10.150.240">
    <property type="entry name" value="Putative phosphatase, domain 2"/>
    <property type="match status" value="1"/>
</dbReference>
<keyword evidence="1" id="KW-0614">Plasmid</keyword>
<sequence>MHCKAVIFDMDGLLVDTEQISYNTWHQVFTEEGLVLDDNIYFQVIGRTLPDFYSIFRSHYGESLPIETMRNRRIQYANEYIRKHGLPTKPGAIEIVTYLKNNNIPYAIASSSGHTRVEQSLAQANIRELFDVIVHGDQIKKGKPDPEIFLLAANILHVDPKVCVVLEDSKPGIQAASAAGMIPIHIPDMVPPDEITSSLAYKVCHSLHDAQYVIRGLSIS</sequence>
<dbReference type="PANTHER" id="PTHR18901">
    <property type="entry name" value="2-DEOXYGLUCOSE-6-PHOSPHATE PHOSPHATASE 2"/>
    <property type="match status" value="1"/>
</dbReference>
<reference evidence="1" key="1">
    <citation type="journal article" date="2015" name="Res. Microbiol.">
        <title>New FeFe-hydrogenase genes identified in a metagenomic fosmid library from a municipal wastewater treatment plant as revealed by high-throughput sequencing.</title>
        <authorList>
            <person name="Tomazetto G."/>
            <person name="Wibberg D."/>
            <person name="Schluter A."/>
            <person name="Oliveira V.M."/>
        </authorList>
    </citation>
    <scope>NUCLEOTIDE SEQUENCE</scope>
    <source>
        <plasmid evidence="1">fosmid 1D</plasmid>
    </source>
</reference>
<proteinExistence type="predicted"/>
<dbReference type="InterPro" id="IPR006439">
    <property type="entry name" value="HAD-SF_hydro_IA"/>
</dbReference>
<name>A0A0A8KXR5_9ZZZZ</name>
<dbReference type="InterPro" id="IPR023198">
    <property type="entry name" value="PGP-like_dom2"/>
</dbReference>
<gene>
    <name evidence="1" type="ORF">WWTP_pFosmid_1D_0006</name>
</gene>
<protein>
    <submittedName>
        <fullName evidence="1">HAD family hydrolase</fullName>
    </submittedName>
</protein>
<dbReference type="InterPro" id="IPR023214">
    <property type="entry name" value="HAD_sf"/>
</dbReference>
<keyword evidence="1" id="KW-0378">Hydrolase</keyword>
<dbReference type="SFLD" id="SFLDG01129">
    <property type="entry name" value="C1.5:_HAD__Beta-PGM__Phosphata"/>
    <property type="match status" value="1"/>
</dbReference>
<geneLocation type="plasmid" evidence="1">
    <name>fosmid 1D</name>
</geneLocation>
<dbReference type="PANTHER" id="PTHR18901:SF38">
    <property type="entry name" value="PSEUDOURIDINE-5'-PHOSPHATASE"/>
    <property type="match status" value="1"/>
</dbReference>
<dbReference type="SUPFAM" id="SSF56784">
    <property type="entry name" value="HAD-like"/>
    <property type="match status" value="1"/>
</dbReference>
<dbReference type="EMBL" id="HG796236">
    <property type="protein sequence ID" value="CDL65339.1"/>
    <property type="molecule type" value="Genomic_DNA"/>
</dbReference>
<dbReference type="Pfam" id="PF13419">
    <property type="entry name" value="HAD_2"/>
    <property type="match status" value="1"/>
</dbReference>